<protein>
    <submittedName>
        <fullName evidence="2">Uncharacterized protein</fullName>
    </submittedName>
</protein>
<dbReference type="AlphaFoldDB" id="A0A165IDF6"/>
<feature type="region of interest" description="Disordered" evidence="1">
    <location>
        <begin position="117"/>
        <end position="153"/>
    </location>
</feature>
<name>A0A165IDF6_9APHY</name>
<dbReference type="OrthoDB" id="27934at2759"/>
<dbReference type="EMBL" id="KV427605">
    <property type="protein sequence ID" value="KZT12928.1"/>
    <property type="molecule type" value="Genomic_DNA"/>
</dbReference>
<gene>
    <name evidence="2" type="ORF">LAESUDRAFT_689915</name>
</gene>
<evidence type="ECO:0000313" key="2">
    <source>
        <dbReference type="EMBL" id="KZT12928.1"/>
    </source>
</evidence>
<dbReference type="Proteomes" id="UP000076871">
    <property type="component" value="Unassembled WGS sequence"/>
</dbReference>
<proteinExistence type="predicted"/>
<accession>A0A165IDF6</accession>
<organism evidence="2 3">
    <name type="scientific">Laetiporus sulphureus 93-53</name>
    <dbReference type="NCBI Taxonomy" id="1314785"/>
    <lineage>
        <taxon>Eukaryota</taxon>
        <taxon>Fungi</taxon>
        <taxon>Dikarya</taxon>
        <taxon>Basidiomycota</taxon>
        <taxon>Agaricomycotina</taxon>
        <taxon>Agaricomycetes</taxon>
        <taxon>Polyporales</taxon>
        <taxon>Laetiporus</taxon>
    </lineage>
</organism>
<dbReference type="GeneID" id="63823067"/>
<reference evidence="2 3" key="1">
    <citation type="journal article" date="2016" name="Mol. Biol. Evol.">
        <title>Comparative Genomics of Early-Diverging Mushroom-Forming Fungi Provides Insights into the Origins of Lignocellulose Decay Capabilities.</title>
        <authorList>
            <person name="Nagy L.G."/>
            <person name="Riley R."/>
            <person name="Tritt A."/>
            <person name="Adam C."/>
            <person name="Daum C."/>
            <person name="Floudas D."/>
            <person name="Sun H."/>
            <person name="Yadav J.S."/>
            <person name="Pangilinan J."/>
            <person name="Larsson K.H."/>
            <person name="Matsuura K."/>
            <person name="Barry K."/>
            <person name="Labutti K."/>
            <person name="Kuo R."/>
            <person name="Ohm R.A."/>
            <person name="Bhattacharya S.S."/>
            <person name="Shirouzu T."/>
            <person name="Yoshinaga Y."/>
            <person name="Martin F.M."/>
            <person name="Grigoriev I.V."/>
            <person name="Hibbett D.S."/>
        </authorList>
    </citation>
    <scope>NUCLEOTIDE SEQUENCE [LARGE SCALE GENOMIC DNA]</scope>
    <source>
        <strain evidence="2 3">93-53</strain>
    </source>
</reference>
<evidence type="ECO:0000313" key="3">
    <source>
        <dbReference type="Proteomes" id="UP000076871"/>
    </source>
</evidence>
<keyword evidence="3" id="KW-1185">Reference proteome</keyword>
<dbReference type="InParanoid" id="A0A165IDF6"/>
<dbReference type="RefSeq" id="XP_040770438.1">
    <property type="nucleotide sequence ID" value="XM_040906038.1"/>
</dbReference>
<dbReference type="STRING" id="1314785.A0A165IDF6"/>
<dbReference type="Gene3D" id="6.10.140.1020">
    <property type="match status" value="1"/>
</dbReference>
<evidence type="ECO:0000256" key="1">
    <source>
        <dbReference type="SAM" id="MobiDB-lite"/>
    </source>
</evidence>
<sequence length="180" mass="19282">MVLSPPSQPRNGPAMSNVQAIAKICSLQAKLQTLKQAVRIKNSANGDEDEELEQLVSKWTAVGREVAWAVWDTVKDLDPGESMHVGTGSFAAGWGFDEGAGSSRSNPSVTRAWGWEEDVKGPANGSGGGEDQEDSHAVDEAEDETDTAPKHTLGTMLRHLGIAPETLGWDENEGDFVDDH</sequence>